<dbReference type="Pfam" id="PF01915">
    <property type="entry name" value="Glyco_hydro_3_C"/>
    <property type="match status" value="1"/>
</dbReference>
<reference evidence="12 13" key="1">
    <citation type="submission" date="2019-06" db="EMBL/GenBank/DDBJ databases">
        <authorList>
            <person name="Broberg M."/>
        </authorList>
    </citation>
    <scope>NUCLEOTIDE SEQUENCE [LARGE SCALE GENOMIC DNA]</scope>
</reference>
<evidence type="ECO:0000256" key="9">
    <source>
        <dbReference type="ARBA" id="ARBA00023326"/>
    </source>
</evidence>
<comment type="catalytic activity">
    <reaction evidence="1 10">
        <text>Hydrolysis of terminal, non-reducing beta-D-glucosyl residues with release of beta-D-glucose.</text>
        <dbReference type="EC" id="3.2.1.21"/>
    </reaction>
</comment>
<evidence type="ECO:0000256" key="2">
    <source>
        <dbReference type="ARBA" id="ARBA00004987"/>
    </source>
</evidence>
<dbReference type="InterPro" id="IPR017853">
    <property type="entry name" value="GH"/>
</dbReference>
<dbReference type="Pfam" id="PF00933">
    <property type="entry name" value="Glyco_hydro_3"/>
    <property type="match status" value="1"/>
</dbReference>
<dbReference type="InterPro" id="IPR001764">
    <property type="entry name" value="Glyco_hydro_3_N"/>
</dbReference>
<protein>
    <recommendedName>
        <fullName evidence="4 10">beta-glucosidase</fullName>
        <ecNumber evidence="4 10">3.2.1.21</ecNumber>
    </recommendedName>
</protein>
<evidence type="ECO:0000256" key="10">
    <source>
        <dbReference type="RuleBase" id="RU361161"/>
    </source>
</evidence>
<gene>
    <name evidence="12" type="ORF">CLO192961_LOCUS466306</name>
</gene>
<dbReference type="InterPro" id="IPR002772">
    <property type="entry name" value="Glyco_hydro_3_C"/>
</dbReference>
<keyword evidence="9 10" id="KW-0624">Polysaccharide degradation</keyword>
<evidence type="ECO:0000259" key="11">
    <source>
        <dbReference type="PROSITE" id="PS51820"/>
    </source>
</evidence>
<keyword evidence="6" id="KW-0325">Glycoprotein</keyword>
<evidence type="ECO:0000256" key="3">
    <source>
        <dbReference type="ARBA" id="ARBA00005336"/>
    </source>
</evidence>
<keyword evidence="5 10" id="KW-0378">Hydrolase</keyword>
<dbReference type="Gene3D" id="3.40.50.1700">
    <property type="entry name" value="Glycoside hydrolase family 3 C-terminal domain"/>
    <property type="match status" value="1"/>
</dbReference>
<dbReference type="EMBL" id="CABFNS010000937">
    <property type="protein sequence ID" value="VUC37236.1"/>
    <property type="molecule type" value="Genomic_DNA"/>
</dbReference>
<dbReference type="PANTHER" id="PTHR42715">
    <property type="entry name" value="BETA-GLUCOSIDASE"/>
    <property type="match status" value="1"/>
</dbReference>
<keyword evidence="13" id="KW-1185">Reference proteome</keyword>
<evidence type="ECO:0000256" key="7">
    <source>
        <dbReference type="ARBA" id="ARBA00023277"/>
    </source>
</evidence>
<comment type="caution">
    <text evidence="12">The sequence shown here is derived from an EMBL/GenBank/DDBJ whole genome shotgun (WGS) entry which is preliminary data.</text>
</comment>
<sequence length="835" mass="91368">MTISVVDSLLAQMTLDEKILLLAGKNFWETHEIPRLGIPSLKVTDGPSGARGDTFIDGTPAACFPACVSLAASFDSKLAREVGKALAQETQSKGAYVLLGPTVCIHRSPLGGRNFESFSEDPLLAGCMAAEYVNGLQEDRVAASVKHFFANEQDTRRFVLNEIISERALREIYLKPFEIVIKKSTPWSLMTAYPKTNGNYIDATSTWLTQVLRKEWKFDGLTMSDWGAASTVGCVKNGLDLEMPGPARQTLAADVHKELKEGRLAEADIDARVRASLVLLERVGKLTDRRPTPPEQAIDLPEHRALIRKAGASGIVLLRNENDVLPIDIKQTKKIALLGPLANHASAHGGGSSFLTCHYKIDPLRAFTERFGTQVELIYSKGITNRKGEKGFDVDYFTSHDCSGESIKTEQTLRSYFTTHDQVDIKTTAMSAKMSGLYTPTETGDHYISLSGAGVTSILIDGQVVITQPNAIPDAMAFIAGCQDELRAQHRFEVGKTYKIEVVTSMPDVTISDSHILDKQLCAHIGFVPQAQMERNFQDEAVSLAKEADIALVFVGNTYQWESEGQDMGAMVLPPYHTRTQDALISSIAAVNTRTIVIINTGVAVELPWLSEVSAVLQGWYAGQEVGNALVDVLVGEVNPSGRLPVSWPRENKHTACYGNFGLDAHTSKEVEYVEGVFVGYRHFDRHWKKEREVLFPFGFGLSYTQFDVGNVLVNGNFSERAEKSGVEVVATVKNCGQRAGAHVLQVYIIPPQVDGLERPFKELAGFEKVNLAPGDATEVRLDVGNDAPAFWDEGVGKWRVVAGTYGISLATSSHPDHVVGHANIEVKEGFVFAP</sequence>
<evidence type="ECO:0000256" key="1">
    <source>
        <dbReference type="ARBA" id="ARBA00000448"/>
    </source>
</evidence>
<dbReference type="PANTHER" id="PTHR42715:SF3">
    <property type="entry name" value="BETA-GLUCOSIDASE B-RELATED"/>
    <property type="match status" value="1"/>
</dbReference>
<name>A0ABY6V1F8_BIOOC</name>
<dbReference type="Gene3D" id="3.20.20.300">
    <property type="entry name" value="Glycoside hydrolase, family 3, N-terminal domain"/>
    <property type="match status" value="1"/>
</dbReference>
<dbReference type="Gene3D" id="2.60.120.260">
    <property type="entry name" value="Galactose-binding domain-like"/>
    <property type="match status" value="1"/>
</dbReference>
<dbReference type="InterPro" id="IPR013783">
    <property type="entry name" value="Ig-like_fold"/>
</dbReference>
<proteinExistence type="inferred from homology"/>
<evidence type="ECO:0000313" key="13">
    <source>
        <dbReference type="Proteomes" id="UP000766486"/>
    </source>
</evidence>
<dbReference type="InterPro" id="IPR036881">
    <property type="entry name" value="Glyco_hydro_3_C_sf"/>
</dbReference>
<organism evidence="12 13">
    <name type="scientific">Bionectria ochroleuca</name>
    <name type="common">Gliocladium roseum</name>
    <dbReference type="NCBI Taxonomy" id="29856"/>
    <lineage>
        <taxon>Eukaryota</taxon>
        <taxon>Fungi</taxon>
        <taxon>Dikarya</taxon>
        <taxon>Ascomycota</taxon>
        <taxon>Pezizomycotina</taxon>
        <taxon>Sordariomycetes</taxon>
        <taxon>Hypocreomycetidae</taxon>
        <taxon>Hypocreales</taxon>
        <taxon>Bionectriaceae</taxon>
        <taxon>Clonostachys</taxon>
    </lineage>
</organism>
<dbReference type="InterPro" id="IPR037524">
    <property type="entry name" value="PA14/GLEYA"/>
</dbReference>
<accession>A0ABY6V1F8</accession>
<feature type="domain" description="PA14" evidence="11">
    <location>
        <begin position="387"/>
        <end position="542"/>
    </location>
</feature>
<keyword evidence="8 10" id="KW-0326">Glycosidase</keyword>
<dbReference type="SUPFAM" id="SSF51445">
    <property type="entry name" value="(Trans)glycosidases"/>
    <property type="match status" value="1"/>
</dbReference>
<dbReference type="InterPro" id="IPR019800">
    <property type="entry name" value="Glyco_hydro_3_AS"/>
</dbReference>
<evidence type="ECO:0000256" key="5">
    <source>
        <dbReference type="ARBA" id="ARBA00022801"/>
    </source>
</evidence>
<comment type="pathway">
    <text evidence="2 10">Glycan metabolism; cellulose degradation.</text>
</comment>
<dbReference type="Gene3D" id="2.60.40.10">
    <property type="entry name" value="Immunoglobulins"/>
    <property type="match status" value="1"/>
</dbReference>
<dbReference type="PROSITE" id="PS51820">
    <property type="entry name" value="PA14"/>
    <property type="match status" value="1"/>
</dbReference>
<dbReference type="Proteomes" id="UP000766486">
    <property type="component" value="Unassembled WGS sequence"/>
</dbReference>
<dbReference type="SMART" id="SM01217">
    <property type="entry name" value="Fn3_like"/>
    <property type="match status" value="1"/>
</dbReference>
<keyword evidence="7 10" id="KW-0119">Carbohydrate metabolism</keyword>
<dbReference type="InterPro" id="IPR036962">
    <property type="entry name" value="Glyco_hydro_3_N_sf"/>
</dbReference>
<comment type="similarity">
    <text evidence="3 10">Belongs to the glycosyl hydrolase 3 family.</text>
</comment>
<evidence type="ECO:0000256" key="8">
    <source>
        <dbReference type="ARBA" id="ARBA00023295"/>
    </source>
</evidence>
<evidence type="ECO:0000256" key="6">
    <source>
        <dbReference type="ARBA" id="ARBA00023180"/>
    </source>
</evidence>
<dbReference type="PROSITE" id="PS00775">
    <property type="entry name" value="GLYCOSYL_HYDROL_F3"/>
    <property type="match status" value="1"/>
</dbReference>
<dbReference type="PRINTS" id="PR00133">
    <property type="entry name" value="GLHYDRLASE3"/>
</dbReference>
<dbReference type="Pfam" id="PF14310">
    <property type="entry name" value="Fn3-like"/>
    <property type="match status" value="1"/>
</dbReference>
<dbReference type="InterPro" id="IPR026891">
    <property type="entry name" value="Fn3-like"/>
</dbReference>
<evidence type="ECO:0000256" key="4">
    <source>
        <dbReference type="ARBA" id="ARBA00012744"/>
    </source>
</evidence>
<evidence type="ECO:0000313" key="12">
    <source>
        <dbReference type="EMBL" id="VUC37236.1"/>
    </source>
</evidence>
<dbReference type="SUPFAM" id="SSF52279">
    <property type="entry name" value="Beta-D-glucan exohydrolase, C-terminal domain"/>
    <property type="match status" value="1"/>
</dbReference>
<dbReference type="EC" id="3.2.1.21" evidence="4 10"/>
<dbReference type="InterPro" id="IPR050288">
    <property type="entry name" value="Cellulose_deg_GH3"/>
</dbReference>